<protein>
    <submittedName>
        <fullName evidence="1">Uncharacterized protein</fullName>
    </submittedName>
</protein>
<sequence length="117" mass="13113">MGKLGLLSDFDCFEERARAIFRKCTANVPVTLPMRKGNIMLEDDYVQCFFDLYHALDLELANSILATRFHASAYLIMDKQNAPVHRSTLKPAVVFAFASAVTPAFGDLFPILEAKIK</sequence>
<dbReference type="Proteomes" id="UP001140096">
    <property type="component" value="Unassembled WGS sequence"/>
</dbReference>
<reference evidence="1" key="1">
    <citation type="submission" date="2022-07" db="EMBL/GenBank/DDBJ databases">
        <title>Phylogenomic reconstructions and comparative analyses of Kickxellomycotina fungi.</title>
        <authorList>
            <person name="Reynolds N.K."/>
            <person name="Stajich J.E."/>
            <person name="Barry K."/>
            <person name="Grigoriev I.V."/>
            <person name="Crous P."/>
            <person name="Smith M.E."/>
        </authorList>
    </citation>
    <scope>NUCLEOTIDE SEQUENCE</scope>
    <source>
        <strain evidence="1">CBS 102833</strain>
    </source>
</reference>
<accession>A0ACC1LNU3</accession>
<evidence type="ECO:0000313" key="2">
    <source>
        <dbReference type="Proteomes" id="UP001140096"/>
    </source>
</evidence>
<dbReference type="EMBL" id="JANBUP010000177">
    <property type="protein sequence ID" value="KAJ2812665.1"/>
    <property type="molecule type" value="Genomic_DNA"/>
</dbReference>
<name>A0ACC1LNU3_9FUNG</name>
<gene>
    <name evidence="1" type="ORF">H4S07_001243</name>
</gene>
<keyword evidence="2" id="KW-1185">Reference proteome</keyword>
<comment type="caution">
    <text evidence="1">The sequence shown here is derived from an EMBL/GenBank/DDBJ whole genome shotgun (WGS) entry which is preliminary data.</text>
</comment>
<proteinExistence type="predicted"/>
<evidence type="ECO:0000313" key="1">
    <source>
        <dbReference type="EMBL" id="KAJ2812665.1"/>
    </source>
</evidence>
<organism evidence="1 2">
    <name type="scientific">Coemansia furcata</name>
    <dbReference type="NCBI Taxonomy" id="417177"/>
    <lineage>
        <taxon>Eukaryota</taxon>
        <taxon>Fungi</taxon>
        <taxon>Fungi incertae sedis</taxon>
        <taxon>Zoopagomycota</taxon>
        <taxon>Kickxellomycotina</taxon>
        <taxon>Kickxellomycetes</taxon>
        <taxon>Kickxellales</taxon>
        <taxon>Kickxellaceae</taxon>
        <taxon>Coemansia</taxon>
    </lineage>
</organism>